<reference evidence="1" key="1">
    <citation type="submission" date="2020-03" db="EMBL/GenBank/DDBJ databases">
        <title>The deep terrestrial virosphere.</title>
        <authorList>
            <person name="Holmfeldt K."/>
            <person name="Nilsson E."/>
            <person name="Simone D."/>
            <person name="Lopez-Fernandez M."/>
            <person name="Wu X."/>
            <person name="de Brujin I."/>
            <person name="Lundin D."/>
            <person name="Andersson A."/>
            <person name="Bertilsson S."/>
            <person name="Dopson M."/>
        </authorList>
    </citation>
    <scope>NUCLEOTIDE SEQUENCE</scope>
    <source>
        <strain evidence="1">TM448A02668</strain>
        <strain evidence="2">TM448B02292</strain>
    </source>
</reference>
<protein>
    <submittedName>
        <fullName evidence="1">Uncharacterized protein</fullName>
    </submittedName>
</protein>
<dbReference type="AlphaFoldDB" id="A0A6H1ZYT1"/>
<evidence type="ECO:0000313" key="2">
    <source>
        <dbReference type="EMBL" id="QJI01098.1"/>
    </source>
</evidence>
<dbReference type="EMBL" id="MT144334">
    <property type="protein sequence ID" value="QJA52370.1"/>
    <property type="molecule type" value="Genomic_DNA"/>
</dbReference>
<organism evidence="1">
    <name type="scientific">viral metagenome</name>
    <dbReference type="NCBI Taxonomy" id="1070528"/>
    <lineage>
        <taxon>unclassified sequences</taxon>
        <taxon>metagenomes</taxon>
        <taxon>organismal metagenomes</taxon>
    </lineage>
</organism>
<evidence type="ECO:0000313" key="1">
    <source>
        <dbReference type="EMBL" id="QJA52370.1"/>
    </source>
</evidence>
<accession>A0A6H1ZYT1</accession>
<proteinExistence type="predicted"/>
<name>A0A6H1ZYT1_9ZZZZ</name>
<gene>
    <name evidence="1" type="ORF">TM448A02668_0003</name>
    <name evidence="2" type="ORF">TM448B02292_0004</name>
</gene>
<dbReference type="EMBL" id="MT144898">
    <property type="protein sequence ID" value="QJI01098.1"/>
    <property type="molecule type" value="Genomic_DNA"/>
</dbReference>
<sequence>MSEKDVKEEEIIQEDFKKAKEIYDRIKKKYEFNHMPEILFALCLLYSRLMRHHKYEEWMQGRRSD</sequence>